<dbReference type="EMBL" id="KZ852064">
    <property type="protein sequence ID" value="RDH29871.1"/>
    <property type="molecule type" value="Genomic_DNA"/>
</dbReference>
<dbReference type="RefSeq" id="XP_026622893.1">
    <property type="nucleotide sequence ID" value="XM_026776572.1"/>
</dbReference>
<protein>
    <submittedName>
        <fullName evidence="1">Uncharacterized protein</fullName>
    </submittedName>
</protein>
<keyword evidence="2" id="KW-1185">Reference proteome</keyword>
<proteinExistence type="predicted"/>
<name>A0A3F3PSF0_9EURO</name>
<organism evidence="1 2">
    <name type="scientific">Aspergillus welwitschiae</name>
    <dbReference type="NCBI Taxonomy" id="1341132"/>
    <lineage>
        <taxon>Eukaryota</taxon>
        <taxon>Fungi</taxon>
        <taxon>Dikarya</taxon>
        <taxon>Ascomycota</taxon>
        <taxon>Pezizomycotina</taxon>
        <taxon>Eurotiomycetes</taxon>
        <taxon>Eurotiomycetidae</taxon>
        <taxon>Eurotiales</taxon>
        <taxon>Aspergillaceae</taxon>
        <taxon>Aspergillus</taxon>
        <taxon>Aspergillus subgen. Circumdati</taxon>
    </lineage>
</organism>
<sequence length="145" mass="17008">MKYARIISLLYSDLLRALKGLLRNSLSYFMASYHKASHSLVANQLCHRLFLNSEPWKIKIDPGREKGMMRRLGLPAHRWPLRRTEVYRIIHVLGRCKPSSTCLCRSTKYSYMDQHEDESPPVPKQSSLIRPQNWSCHYKVDAYIS</sequence>
<dbReference type="Proteomes" id="UP000253729">
    <property type="component" value="Unassembled WGS sequence"/>
</dbReference>
<reference evidence="1 2" key="1">
    <citation type="submission" date="2018-07" db="EMBL/GenBank/DDBJ databases">
        <title>The genomes of Aspergillus section Nigri reveals drivers in fungal speciation.</title>
        <authorList>
            <consortium name="DOE Joint Genome Institute"/>
            <person name="Vesth T.C."/>
            <person name="Nybo J."/>
            <person name="Theobald S."/>
            <person name="Brandl J."/>
            <person name="Frisvad J.C."/>
            <person name="Nielsen K.F."/>
            <person name="Lyhne E.K."/>
            <person name="Kogle M.E."/>
            <person name="Kuo A."/>
            <person name="Riley R."/>
            <person name="Clum A."/>
            <person name="Nolan M."/>
            <person name="Lipzen A."/>
            <person name="Salamov A."/>
            <person name="Henrissat B."/>
            <person name="Wiebenga A."/>
            <person name="De vries R.P."/>
            <person name="Grigoriev I.V."/>
            <person name="Mortensen U.H."/>
            <person name="Andersen M.R."/>
            <person name="Baker S.E."/>
        </authorList>
    </citation>
    <scope>NUCLEOTIDE SEQUENCE [LARGE SCALE GENOMIC DNA]</scope>
    <source>
        <strain evidence="1 2">CBS 139.54b</strain>
    </source>
</reference>
<evidence type="ECO:0000313" key="1">
    <source>
        <dbReference type="EMBL" id="RDH29871.1"/>
    </source>
</evidence>
<dbReference type="AlphaFoldDB" id="A0A3F3PSF0"/>
<accession>A0A3F3PSF0</accession>
<evidence type="ECO:0000313" key="2">
    <source>
        <dbReference type="Proteomes" id="UP000253729"/>
    </source>
</evidence>
<gene>
    <name evidence="1" type="ORF">BDQ94DRAFT_79595</name>
</gene>
<dbReference type="GeneID" id="38144928"/>